<dbReference type="EMBL" id="JAJTWU010000009">
    <property type="protein sequence ID" value="MCE4557136.1"/>
    <property type="molecule type" value="Genomic_DNA"/>
</dbReference>
<dbReference type="SUPFAM" id="SSF159238">
    <property type="entry name" value="SO1590-like"/>
    <property type="match status" value="1"/>
</dbReference>
<keyword evidence="2" id="KW-1185">Reference proteome</keyword>
<reference evidence="1 2" key="1">
    <citation type="submission" date="2021-12" db="EMBL/GenBank/DDBJ databases">
        <title>Genome seq of P8.</title>
        <authorList>
            <person name="Seo T."/>
        </authorList>
    </citation>
    <scope>NUCLEOTIDE SEQUENCE [LARGE SCALE GENOMIC DNA]</scope>
    <source>
        <strain evidence="1 2">P8</strain>
    </source>
</reference>
<protein>
    <submittedName>
        <fullName evidence="1">DUF3224 domain-containing protein</fullName>
    </submittedName>
</protein>
<dbReference type="Proteomes" id="UP001200741">
    <property type="component" value="Unassembled WGS sequence"/>
</dbReference>
<dbReference type="Gene3D" id="2.40.350.10">
    <property type="entry name" value="SO1590-like"/>
    <property type="match status" value="1"/>
</dbReference>
<evidence type="ECO:0000313" key="1">
    <source>
        <dbReference type="EMBL" id="MCE4557136.1"/>
    </source>
</evidence>
<gene>
    <name evidence="1" type="ORF">LXT13_22320</name>
</gene>
<evidence type="ECO:0000313" key="2">
    <source>
        <dbReference type="Proteomes" id="UP001200741"/>
    </source>
</evidence>
<proteinExistence type="predicted"/>
<accession>A0ABS8Y2E6</accession>
<organism evidence="1 2">
    <name type="scientific">Pelomonas cellulosilytica</name>
    <dbReference type="NCBI Taxonomy" id="2906762"/>
    <lineage>
        <taxon>Bacteria</taxon>
        <taxon>Pseudomonadati</taxon>
        <taxon>Pseudomonadota</taxon>
        <taxon>Betaproteobacteria</taxon>
        <taxon>Burkholderiales</taxon>
        <taxon>Sphaerotilaceae</taxon>
        <taxon>Roseateles</taxon>
    </lineage>
</organism>
<dbReference type="InterPro" id="IPR023159">
    <property type="entry name" value="SO1590-like_sf"/>
</dbReference>
<name>A0ABS8Y2E6_9BURK</name>
<comment type="caution">
    <text evidence="1">The sequence shown here is derived from an EMBL/GenBank/DDBJ whole genome shotgun (WGS) entry which is preliminary data.</text>
</comment>
<sequence>MNLEVASGPFDVKLSQEPPSAAAEVAGIGRMSLDKHFHGALDATSRGEMIAFRSTTPGSAGYVAMETVRGQLAGREGSFVLQHSATMTRGEPALSITVVPDSGTGALQGLTGHMTIEIAADGAHRYRFEYALPPR</sequence>
<dbReference type="InterPro" id="IPR021607">
    <property type="entry name" value="DUF3224"/>
</dbReference>
<dbReference type="RefSeq" id="WP_419964704.1">
    <property type="nucleotide sequence ID" value="NZ_JAJTWU010000009.1"/>
</dbReference>
<dbReference type="Pfam" id="PF11528">
    <property type="entry name" value="DUF3224"/>
    <property type="match status" value="1"/>
</dbReference>